<comment type="caution">
    <text evidence="3">The sequence shown here is derived from an EMBL/GenBank/DDBJ whole genome shotgun (WGS) entry which is preliminary data.</text>
</comment>
<organism evidence="3 4">
    <name type="scientific">Schistosoma japonicum</name>
    <name type="common">Blood fluke</name>
    <dbReference type="NCBI Taxonomy" id="6182"/>
    <lineage>
        <taxon>Eukaryota</taxon>
        <taxon>Metazoa</taxon>
        <taxon>Spiralia</taxon>
        <taxon>Lophotrochozoa</taxon>
        <taxon>Platyhelminthes</taxon>
        <taxon>Trematoda</taxon>
        <taxon>Digenea</taxon>
        <taxon>Strigeidida</taxon>
        <taxon>Schistosomatoidea</taxon>
        <taxon>Schistosomatidae</taxon>
        <taxon>Schistosoma</taxon>
    </lineage>
</organism>
<dbReference type="GO" id="GO:0031048">
    <property type="term" value="P:regulatory ncRNA-mediated heterochromatin formation"/>
    <property type="evidence" value="ECO:0007669"/>
    <property type="project" value="TreeGrafter"/>
</dbReference>
<dbReference type="PANTHER" id="PTHR21357">
    <property type="entry name" value="FAM172 FAMILY PROTEIN HOMOLOG CG10038"/>
    <property type="match status" value="1"/>
</dbReference>
<name>A0A4Z2DS33_SCHJA</name>
<proteinExistence type="predicted"/>
<dbReference type="GO" id="GO:0005634">
    <property type="term" value="C:nucleus"/>
    <property type="evidence" value="ECO:0007669"/>
    <property type="project" value="TreeGrafter"/>
</dbReference>
<feature type="domain" description="Arb2" evidence="2">
    <location>
        <begin position="52"/>
        <end position="204"/>
    </location>
</feature>
<dbReference type="Proteomes" id="UP000311919">
    <property type="component" value="Unassembled WGS sequence"/>
</dbReference>
<feature type="compositionally biased region" description="Low complexity" evidence="1">
    <location>
        <begin position="299"/>
        <end position="310"/>
    </location>
</feature>
<feature type="compositionally biased region" description="Low complexity" evidence="1">
    <location>
        <begin position="453"/>
        <end position="468"/>
    </location>
</feature>
<accession>A0A4Z2DS33</accession>
<dbReference type="AlphaFoldDB" id="A0A4Z2DS33"/>
<dbReference type="STRING" id="6182.A0A4Z2DS33"/>
<dbReference type="InterPro" id="IPR048263">
    <property type="entry name" value="Arb2"/>
</dbReference>
<dbReference type="PANTHER" id="PTHR21357:SF4">
    <property type="entry name" value="FAM172 FAMILY PROTEIN HOMOLOG CG10038"/>
    <property type="match status" value="1"/>
</dbReference>
<feature type="compositionally biased region" description="Polar residues" evidence="1">
    <location>
        <begin position="476"/>
        <end position="486"/>
    </location>
</feature>
<dbReference type="InterPro" id="IPR053858">
    <property type="entry name" value="Arb2_dom"/>
</dbReference>
<protein>
    <recommendedName>
        <fullName evidence="2">Arb2 domain-containing protein</fullName>
    </recommendedName>
</protein>
<dbReference type="EMBL" id="SKCS01000051">
    <property type="protein sequence ID" value="TNN19283.1"/>
    <property type="molecule type" value="Genomic_DNA"/>
</dbReference>
<evidence type="ECO:0000313" key="3">
    <source>
        <dbReference type="EMBL" id="TNN19283.1"/>
    </source>
</evidence>
<feature type="region of interest" description="Disordered" evidence="1">
    <location>
        <begin position="287"/>
        <end position="310"/>
    </location>
</feature>
<evidence type="ECO:0000259" key="2">
    <source>
        <dbReference type="Pfam" id="PF22749"/>
    </source>
</evidence>
<keyword evidence="4" id="KW-1185">Reference proteome</keyword>
<reference evidence="3 4" key="1">
    <citation type="submission" date="2019-03" db="EMBL/GenBank/DDBJ databases">
        <title>An improved genome assembly of the fluke Schistosoma japonicum.</title>
        <authorList>
            <person name="Hu W."/>
            <person name="Luo F."/>
            <person name="Yin M."/>
            <person name="Mo X."/>
            <person name="Sun C."/>
            <person name="Wu Q."/>
            <person name="Zhu B."/>
            <person name="Xiang M."/>
            <person name="Wang J."/>
            <person name="Wang Y."/>
            <person name="Zhang T."/>
            <person name="Xu B."/>
            <person name="Zheng H."/>
            <person name="Feng Z."/>
        </authorList>
    </citation>
    <scope>NUCLEOTIDE SEQUENCE [LARGE SCALE GENOMIC DNA]</scope>
    <source>
        <strain evidence="3">HuSjv2</strain>
        <tissue evidence="3">Worms</tissue>
    </source>
</reference>
<gene>
    <name evidence="3" type="ORF">EWB00_009021</name>
</gene>
<feature type="region of interest" description="Disordered" evidence="1">
    <location>
        <begin position="453"/>
        <end position="489"/>
    </location>
</feature>
<sequence>MKKIDESVPSCDKHIAEEVSPTTPVNNDIHITPQVATSLPSRIELVRPIYTQISDFCFDFDSEGILRHVQTGETFSVKMTSTGPSLKRQEIIRAICTRLIRQRLFAINMESSQIPIPGHPSQCMRVLHSANFFTHKGPIIILLQGGGVAQAGVWAPRLLLHPQHGLHSGSQIDLVKKAHEQGYAIAIINANEHVPSEAEMDAMETFSNSAQPAFDITKCIHFDPNLKPSSVNVNNHDVSIYLTLPDHSKKLILPMIDNNFHQPGSSNSNLDNPIFIVPCKSSIEQDTKPESKRLFQPCSTSTSTPASSSSSALSWLLTGSNSSSSTVQADPSTQSTPVCCMNSTYSTNKTCLTAASVSDTINTQAKPVCFTNNASSLSSSQPQRHAFSVQLNNITSNNLIQVTHGSSITSNDMNSVNSSNCQPFVNNSICIPNAVDNSTVKKSPVICRLSTTSSLPTEPTTVDSSSSPVDDKSRNFAKTRSSNNDPKVSDVSLEDRIYGIWRQLIPHCASKQILVWAHQQGANAFIHPFKPMPDIFPGFLSSLSTDSRKISSIPVSTNKMHEKSDGNCYSTNNQFEQVVLPTIHNVSETLSDHHYNCLNSIVHSDTKMQIDKHMELVDNFSNGLKPPTLNTDTILRHTCKKPRLCTDLNESDPYHTQVSRATIPSNNNNNINNGICEKSNIRFTRRRHLSAGPILMTYKNENTTRKSVHVLERAPEYEQLQPHVVTGVSAIPGEIEEMRFKVSSGRLWLDRRIYGPWRHHVTPEASRRAFRLSDDSDLLNNSSKKNTINSIIKQVDDRLPATSGNDADAILFAKCGGVIPRSVGIWSNKTSSDEFLQLRLARAWQRKAERMWRELKSRVKAVVFTDSADVLDLPTVGVGWGLCMLNEQNNDSNELPSIYKPSIYQDKLPEKVLQFREWLSQNSVNYVAANLELGSRLNPQVDAQQQYAIPILSSSTTEHDLIPSTVIHHVFEFFQTKLKLSCPSKDDEFTPCTEPSTVIMENSSSSALLPSVH</sequence>
<dbReference type="GO" id="GO:0035197">
    <property type="term" value="F:siRNA binding"/>
    <property type="evidence" value="ECO:0007669"/>
    <property type="project" value="TreeGrafter"/>
</dbReference>
<dbReference type="OrthoDB" id="421951at2759"/>
<evidence type="ECO:0000256" key="1">
    <source>
        <dbReference type="SAM" id="MobiDB-lite"/>
    </source>
</evidence>
<dbReference type="Pfam" id="PF22749">
    <property type="entry name" value="Arb2"/>
    <property type="match status" value="1"/>
</dbReference>
<evidence type="ECO:0000313" key="4">
    <source>
        <dbReference type="Proteomes" id="UP000311919"/>
    </source>
</evidence>